<dbReference type="HOGENOM" id="CLU_1465075_0_0_2"/>
<dbReference type="PANTHER" id="PTHR35866:SF1">
    <property type="entry name" value="YKGJ FAMILY CYSTEINE CLUSTER PROTEIN"/>
    <property type="match status" value="1"/>
</dbReference>
<gene>
    <name evidence="1" type="ordered locus">Smar_0435</name>
</gene>
<dbReference type="InterPro" id="IPR005358">
    <property type="entry name" value="Puta_zinc/iron-chelating_dom"/>
</dbReference>
<dbReference type="OrthoDB" id="36424at2157"/>
<reference evidence="2" key="1">
    <citation type="journal article" date="2009" name="BMC Genomics">
        <title>The complete genome sequence of Staphylothermus marinus reveals differences in sulfur metabolism among heterotrophic Crenarchaeota.</title>
        <authorList>
            <person name="Anderson I.J."/>
            <person name="Dharmarajan L."/>
            <person name="Rodriguez J."/>
            <person name="Hooper S."/>
            <person name="Porat I."/>
            <person name="Ulrich L.E."/>
            <person name="Elkins J.G."/>
            <person name="Mavromatis K."/>
            <person name="Sun H."/>
            <person name="Land M."/>
            <person name="Lapidus A."/>
            <person name="Lucas S."/>
            <person name="Barry K."/>
            <person name="Huber H."/>
            <person name="Zhulin I.B."/>
            <person name="Whitman W.B."/>
            <person name="Mukhopadhyay B."/>
            <person name="Woese C."/>
            <person name="Bristow J."/>
            <person name="Kyrpides N."/>
        </authorList>
    </citation>
    <scope>NUCLEOTIDE SEQUENCE [LARGE SCALE GENOMIC DNA]</scope>
    <source>
        <strain evidence="2">ATCC 43588 / DSM 3639 / JCM 9404 / F1</strain>
    </source>
</reference>
<dbReference type="AlphaFoldDB" id="A3DLN6"/>
<dbReference type="EMBL" id="CP000575">
    <property type="protein sequence ID" value="ABN69546.1"/>
    <property type="molecule type" value="Genomic_DNA"/>
</dbReference>
<keyword evidence="2" id="KW-1185">Reference proteome</keyword>
<name>A3DLN6_STAMF</name>
<dbReference type="GeneID" id="4908005"/>
<dbReference type="eggNOG" id="arCOG02579">
    <property type="taxonomic scope" value="Archaea"/>
</dbReference>
<organism evidence="1 2">
    <name type="scientific">Staphylothermus marinus (strain ATCC 43588 / DSM 3639 / JCM 9404 / F1)</name>
    <dbReference type="NCBI Taxonomy" id="399550"/>
    <lineage>
        <taxon>Archaea</taxon>
        <taxon>Thermoproteota</taxon>
        <taxon>Thermoprotei</taxon>
        <taxon>Desulfurococcales</taxon>
        <taxon>Desulfurococcaceae</taxon>
        <taxon>Staphylothermus</taxon>
    </lineage>
</organism>
<dbReference type="RefSeq" id="WP_011838737.1">
    <property type="nucleotide sequence ID" value="NC_009033.1"/>
</dbReference>
<dbReference type="STRING" id="399550.Smar_0435"/>
<protein>
    <recommendedName>
        <fullName evidence="3">YkgJ family cysteine cluster protein</fullName>
    </recommendedName>
</protein>
<dbReference type="Pfam" id="PF03692">
    <property type="entry name" value="CxxCxxCC"/>
    <property type="match status" value="1"/>
</dbReference>
<evidence type="ECO:0000313" key="2">
    <source>
        <dbReference type="Proteomes" id="UP000000254"/>
    </source>
</evidence>
<dbReference type="Proteomes" id="UP000000254">
    <property type="component" value="Chromosome"/>
</dbReference>
<dbReference type="PANTHER" id="PTHR35866">
    <property type="entry name" value="PUTATIVE-RELATED"/>
    <property type="match status" value="1"/>
</dbReference>
<evidence type="ECO:0000313" key="1">
    <source>
        <dbReference type="EMBL" id="ABN69546.1"/>
    </source>
</evidence>
<proteinExistence type="predicted"/>
<accession>A3DLN6</accession>
<reference evidence="1 2" key="2">
    <citation type="journal article" date="2009" name="Stand. Genomic Sci.">
        <title>Complete genome sequence of Staphylothermus marinus Stetter and Fiala 1986 type strain F1.</title>
        <authorList>
            <person name="Anderson I.J."/>
            <person name="Sun H."/>
            <person name="Lapidus A."/>
            <person name="Copeland A."/>
            <person name="Glavina Del Rio T."/>
            <person name="Tice H."/>
            <person name="Dalin E."/>
            <person name="Lucas S."/>
            <person name="Barry K."/>
            <person name="Land M."/>
            <person name="Richardson P."/>
            <person name="Huber H."/>
            <person name="Kyrpides N.C."/>
        </authorList>
    </citation>
    <scope>NUCLEOTIDE SEQUENCE [LARGE SCALE GENOMIC DNA]</scope>
    <source>
        <strain evidence="2">ATCC 43588 / DSM 3639 / JCM 9404 / F1</strain>
    </source>
</reference>
<sequence length="195" mass="22732">MTRYYVLKLGDKIRYRCRRSGRCCSTGPNVALTAYDICRIARYMNVDWRELRGKYVIAIIADMIAIPALRGMGDGKCAFLEHSNGIPTCKIYPARPLRCRLYPFIPASPSNPNKIYVDPYCPGVGIGEEVEPPWKLLKQYYKEVTEHYRRMYDLVFKEGYEPLDALEKLIDEVCRKAETNPEWTSYEYLDKLYNT</sequence>
<evidence type="ECO:0008006" key="3">
    <source>
        <dbReference type="Google" id="ProtNLM"/>
    </source>
</evidence>
<dbReference type="KEGG" id="smr:Smar_0435"/>